<dbReference type="Proteomes" id="UP000030641">
    <property type="component" value="Unassembled WGS sequence"/>
</dbReference>
<protein>
    <recommendedName>
        <fullName evidence="4">Secreted protein</fullName>
    </recommendedName>
</protein>
<name>A0A074YK74_AURSE</name>
<gene>
    <name evidence="2" type="ORF">AUEXF2481DRAFT_37665</name>
</gene>
<sequence length="80" mass="9219">MPYLCMFALLSQLLHVPRTAVVLYSMSRASPRCYLLIVVLFLQENNSSRDDARTQTNVSLWIDTHDIRDPRLEAIVHLCS</sequence>
<evidence type="ECO:0008006" key="4">
    <source>
        <dbReference type="Google" id="ProtNLM"/>
    </source>
</evidence>
<organism evidence="2 3">
    <name type="scientific">Aureobasidium subglaciale (strain EXF-2481)</name>
    <name type="common">Aureobasidium pullulans var. subglaciale</name>
    <dbReference type="NCBI Taxonomy" id="1043005"/>
    <lineage>
        <taxon>Eukaryota</taxon>
        <taxon>Fungi</taxon>
        <taxon>Dikarya</taxon>
        <taxon>Ascomycota</taxon>
        <taxon>Pezizomycotina</taxon>
        <taxon>Dothideomycetes</taxon>
        <taxon>Dothideomycetidae</taxon>
        <taxon>Dothideales</taxon>
        <taxon>Saccotheciaceae</taxon>
        <taxon>Aureobasidium</taxon>
    </lineage>
</organism>
<evidence type="ECO:0000256" key="1">
    <source>
        <dbReference type="SAM" id="SignalP"/>
    </source>
</evidence>
<dbReference type="RefSeq" id="XP_013346372.1">
    <property type="nucleotide sequence ID" value="XM_013490918.1"/>
</dbReference>
<dbReference type="GeneID" id="25365901"/>
<feature type="chain" id="PRO_5001704876" description="Secreted protein" evidence="1">
    <location>
        <begin position="20"/>
        <end position="80"/>
    </location>
</feature>
<dbReference type="HOGENOM" id="CLU_2589344_0_0_1"/>
<reference evidence="2 3" key="1">
    <citation type="journal article" date="2014" name="BMC Genomics">
        <title>Genome sequencing of four Aureobasidium pullulans varieties: biotechnological potential, stress tolerance, and description of new species.</title>
        <authorList>
            <person name="Gostin Ar C."/>
            <person name="Ohm R.A."/>
            <person name="Kogej T."/>
            <person name="Sonjak S."/>
            <person name="Turk M."/>
            <person name="Zajc J."/>
            <person name="Zalar P."/>
            <person name="Grube M."/>
            <person name="Sun H."/>
            <person name="Han J."/>
            <person name="Sharma A."/>
            <person name="Chiniquy J."/>
            <person name="Ngan C.Y."/>
            <person name="Lipzen A."/>
            <person name="Barry K."/>
            <person name="Grigoriev I.V."/>
            <person name="Gunde-Cimerman N."/>
        </authorList>
    </citation>
    <scope>NUCLEOTIDE SEQUENCE [LARGE SCALE GENOMIC DNA]</scope>
    <source>
        <strain evidence="2 3">EXF-2481</strain>
    </source>
</reference>
<dbReference type="EMBL" id="KL584753">
    <property type="protein sequence ID" value="KEQ98085.1"/>
    <property type="molecule type" value="Genomic_DNA"/>
</dbReference>
<evidence type="ECO:0000313" key="3">
    <source>
        <dbReference type="Proteomes" id="UP000030641"/>
    </source>
</evidence>
<keyword evidence="3" id="KW-1185">Reference proteome</keyword>
<dbReference type="InParanoid" id="A0A074YK74"/>
<evidence type="ECO:0000313" key="2">
    <source>
        <dbReference type="EMBL" id="KEQ98085.1"/>
    </source>
</evidence>
<dbReference type="AlphaFoldDB" id="A0A074YK74"/>
<feature type="signal peptide" evidence="1">
    <location>
        <begin position="1"/>
        <end position="19"/>
    </location>
</feature>
<proteinExistence type="predicted"/>
<keyword evidence="1" id="KW-0732">Signal</keyword>
<accession>A0A074YK74</accession>